<accession>A0A0M3HZ74</accession>
<evidence type="ECO:0000256" key="6">
    <source>
        <dbReference type="ARBA" id="ARBA00023224"/>
    </source>
</evidence>
<keyword evidence="4" id="KW-0460">Magnesium</keyword>
<dbReference type="InterPro" id="IPR001019">
    <property type="entry name" value="Gprotein_alpha_su"/>
</dbReference>
<feature type="binding site" evidence="7">
    <location>
        <begin position="3"/>
        <end position="7"/>
    </location>
    <ligand>
        <name>GTP</name>
        <dbReference type="ChEBI" id="CHEBI:37565"/>
    </ligand>
</feature>
<evidence type="ECO:0000256" key="1">
    <source>
        <dbReference type="ARBA" id="ARBA00007172"/>
    </source>
</evidence>
<protein>
    <submittedName>
        <fullName evidence="9">G-protein alpha subunit</fullName>
    </submittedName>
</protein>
<dbReference type="FunFam" id="3.40.50.300:FF:006178">
    <property type="entry name" value="Guanine nucleotide-binding protein G(s) subunit alpha isoforms short"/>
    <property type="match status" value="1"/>
</dbReference>
<evidence type="ECO:0000256" key="3">
    <source>
        <dbReference type="ARBA" id="ARBA00022741"/>
    </source>
</evidence>
<keyword evidence="5 7" id="KW-0342">GTP-binding</keyword>
<dbReference type="GO" id="GO:0031683">
    <property type="term" value="F:G-protein beta/gamma-subunit complex binding"/>
    <property type="evidence" value="ECO:0007669"/>
    <property type="project" value="InterPro"/>
</dbReference>
<comment type="similarity">
    <text evidence="1">Belongs to the G-alpha family. G(s) subfamily.</text>
</comment>
<dbReference type="AlphaFoldDB" id="A0A0M3HZ74"/>
<dbReference type="GO" id="GO:0046872">
    <property type="term" value="F:metal ion binding"/>
    <property type="evidence" value="ECO:0007669"/>
    <property type="project" value="UniProtKB-KW"/>
</dbReference>
<evidence type="ECO:0000313" key="8">
    <source>
        <dbReference type="Proteomes" id="UP000036681"/>
    </source>
</evidence>
<evidence type="ECO:0000256" key="7">
    <source>
        <dbReference type="PIRSR" id="PIRSR601019-1"/>
    </source>
</evidence>
<reference evidence="9" key="1">
    <citation type="submission" date="2017-02" db="UniProtKB">
        <authorList>
            <consortium name="WormBaseParasite"/>
        </authorList>
    </citation>
    <scope>IDENTIFICATION</scope>
</reference>
<evidence type="ECO:0000256" key="5">
    <source>
        <dbReference type="ARBA" id="ARBA00023134"/>
    </source>
</evidence>
<sequence length="76" mass="8983">MFDVGGQRDERRKWIQCFNDVTAIIFVCASSSYNLVLWEDATQNRLKESLALFKNIWNNRWLKTISVILFLNKQVS</sequence>
<dbReference type="GO" id="GO:0003924">
    <property type="term" value="F:GTPase activity"/>
    <property type="evidence" value="ECO:0007669"/>
    <property type="project" value="InterPro"/>
</dbReference>
<dbReference type="GO" id="GO:0001664">
    <property type="term" value="F:G protein-coupled receptor binding"/>
    <property type="evidence" value="ECO:0007669"/>
    <property type="project" value="TreeGrafter"/>
</dbReference>
<dbReference type="GO" id="GO:0007191">
    <property type="term" value="P:adenylate cyclase-activating dopamine receptor signaling pathway"/>
    <property type="evidence" value="ECO:0007669"/>
    <property type="project" value="TreeGrafter"/>
</dbReference>
<organism evidence="8 9">
    <name type="scientific">Ascaris lumbricoides</name>
    <name type="common">Giant roundworm</name>
    <dbReference type="NCBI Taxonomy" id="6252"/>
    <lineage>
        <taxon>Eukaryota</taxon>
        <taxon>Metazoa</taxon>
        <taxon>Ecdysozoa</taxon>
        <taxon>Nematoda</taxon>
        <taxon>Chromadorea</taxon>
        <taxon>Rhabditida</taxon>
        <taxon>Spirurina</taxon>
        <taxon>Ascaridomorpha</taxon>
        <taxon>Ascaridoidea</taxon>
        <taxon>Ascarididae</taxon>
        <taxon>Ascaris</taxon>
    </lineage>
</organism>
<keyword evidence="8" id="KW-1185">Reference proteome</keyword>
<evidence type="ECO:0000256" key="4">
    <source>
        <dbReference type="ARBA" id="ARBA00022842"/>
    </source>
</evidence>
<dbReference type="GO" id="GO:0007606">
    <property type="term" value="P:sensory perception of chemical stimulus"/>
    <property type="evidence" value="ECO:0007669"/>
    <property type="project" value="TreeGrafter"/>
</dbReference>
<keyword evidence="3 7" id="KW-0547">Nucleotide-binding</keyword>
<proteinExistence type="inferred from homology"/>
<dbReference type="PANTHER" id="PTHR10218:SF212">
    <property type="entry name" value="G PROTEIN ALPHA S SUBUNIT"/>
    <property type="match status" value="1"/>
</dbReference>
<dbReference type="GO" id="GO:0005737">
    <property type="term" value="C:cytoplasm"/>
    <property type="evidence" value="ECO:0007669"/>
    <property type="project" value="TreeGrafter"/>
</dbReference>
<keyword evidence="2" id="KW-0479">Metal-binding</keyword>
<evidence type="ECO:0000256" key="2">
    <source>
        <dbReference type="ARBA" id="ARBA00022723"/>
    </source>
</evidence>
<dbReference type="GO" id="GO:0005525">
    <property type="term" value="F:GTP binding"/>
    <property type="evidence" value="ECO:0007669"/>
    <property type="project" value="UniProtKB-KW"/>
</dbReference>
<dbReference type="InterPro" id="IPR027417">
    <property type="entry name" value="P-loop_NTPase"/>
</dbReference>
<dbReference type="WBParaSite" id="ALUE_0000894801-mRNA-1">
    <property type="protein sequence ID" value="ALUE_0000894801-mRNA-1"/>
    <property type="gene ID" value="ALUE_0000894801"/>
</dbReference>
<keyword evidence="6" id="KW-0807">Transducer</keyword>
<name>A0A0M3HZ74_ASCLU</name>
<dbReference type="Proteomes" id="UP000036681">
    <property type="component" value="Unplaced"/>
</dbReference>
<dbReference type="GO" id="GO:0005834">
    <property type="term" value="C:heterotrimeric G-protein complex"/>
    <property type="evidence" value="ECO:0007669"/>
    <property type="project" value="TreeGrafter"/>
</dbReference>
<dbReference type="PROSITE" id="PS51882">
    <property type="entry name" value="G_ALPHA"/>
    <property type="match status" value="1"/>
</dbReference>
<dbReference type="Gene3D" id="3.40.50.300">
    <property type="entry name" value="P-loop containing nucleotide triphosphate hydrolases"/>
    <property type="match status" value="1"/>
</dbReference>
<evidence type="ECO:0000313" key="9">
    <source>
        <dbReference type="WBParaSite" id="ALUE_0000894801-mRNA-1"/>
    </source>
</evidence>
<dbReference type="PANTHER" id="PTHR10218">
    <property type="entry name" value="GTP-BINDING PROTEIN ALPHA SUBUNIT"/>
    <property type="match status" value="1"/>
</dbReference>
<dbReference type="Pfam" id="PF00503">
    <property type="entry name" value="G-alpha"/>
    <property type="match status" value="1"/>
</dbReference>
<dbReference type="SUPFAM" id="SSF52540">
    <property type="entry name" value="P-loop containing nucleoside triphosphate hydrolases"/>
    <property type="match status" value="1"/>
</dbReference>
<dbReference type="PRINTS" id="PR00318">
    <property type="entry name" value="GPROTEINA"/>
</dbReference>